<dbReference type="CDD" id="cd19540">
    <property type="entry name" value="LCL_NRPS-like"/>
    <property type="match status" value="3"/>
</dbReference>
<dbReference type="SUPFAM" id="SSF56801">
    <property type="entry name" value="Acetyl-CoA synthetase-like"/>
    <property type="match status" value="5"/>
</dbReference>
<dbReference type="SUPFAM" id="SSF53474">
    <property type="entry name" value="alpha/beta-Hydrolases"/>
    <property type="match status" value="1"/>
</dbReference>
<organism evidence="6 7">
    <name type="scientific">Rhodococcus globerulus</name>
    <dbReference type="NCBI Taxonomy" id="33008"/>
    <lineage>
        <taxon>Bacteria</taxon>
        <taxon>Bacillati</taxon>
        <taxon>Actinomycetota</taxon>
        <taxon>Actinomycetes</taxon>
        <taxon>Mycobacteriales</taxon>
        <taxon>Nocardiaceae</taxon>
        <taxon>Rhodococcus</taxon>
    </lineage>
</organism>
<keyword evidence="3" id="KW-0597">Phosphoprotein</keyword>
<dbReference type="Gene3D" id="3.40.50.1820">
    <property type="entry name" value="alpha/beta hydrolase"/>
    <property type="match status" value="2"/>
</dbReference>
<evidence type="ECO:0000313" key="6">
    <source>
        <dbReference type="EMBL" id="MDV6266532.1"/>
    </source>
</evidence>
<evidence type="ECO:0000313" key="7">
    <source>
        <dbReference type="Proteomes" id="UP001185927"/>
    </source>
</evidence>
<feature type="domain" description="Carrier" evidence="5">
    <location>
        <begin position="1996"/>
        <end position="2071"/>
    </location>
</feature>
<keyword evidence="7" id="KW-1185">Reference proteome</keyword>
<dbReference type="InterPro" id="IPR010071">
    <property type="entry name" value="AA_adenyl_dom"/>
</dbReference>
<dbReference type="Gene3D" id="3.30.559.10">
    <property type="entry name" value="Chloramphenicol acetyltransferase-like domain"/>
    <property type="match status" value="5"/>
</dbReference>
<dbReference type="Gene3D" id="3.40.50.980">
    <property type="match status" value="4"/>
</dbReference>
<dbReference type="CDD" id="cd05930">
    <property type="entry name" value="A_NRPS"/>
    <property type="match status" value="2"/>
</dbReference>
<dbReference type="InterPro" id="IPR020845">
    <property type="entry name" value="AMP-binding_CS"/>
</dbReference>
<dbReference type="NCBIfam" id="NF003417">
    <property type="entry name" value="PRK04813.1"/>
    <property type="match status" value="7"/>
</dbReference>
<comment type="cofactor">
    <cofactor evidence="1">
        <name>pantetheine 4'-phosphate</name>
        <dbReference type="ChEBI" id="CHEBI:47942"/>
    </cofactor>
</comment>
<feature type="domain" description="Carrier" evidence="5">
    <location>
        <begin position="4995"/>
        <end position="5070"/>
    </location>
</feature>
<evidence type="ECO:0000256" key="1">
    <source>
        <dbReference type="ARBA" id="ARBA00001957"/>
    </source>
</evidence>
<dbReference type="Gene3D" id="1.10.1200.10">
    <property type="entry name" value="ACP-like"/>
    <property type="match status" value="3"/>
</dbReference>
<dbReference type="Pfam" id="PF00668">
    <property type="entry name" value="Condensation"/>
    <property type="match status" value="5"/>
</dbReference>
<dbReference type="SMART" id="SM00823">
    <property type="entry name" value="PKS_PP"/>
    <property type="match status" value="5"/>
</dbReference>
<evidence type="ECO:0000256" key="4">
    <source>
        <dbReference type="SAM" id="MobiDB-lite"/>
    </source>
</evidence>
<dbReference type="Gene3D" id="2.30.38.10">
    <property type="entry name" value="Luciferase, Domain 3"/>
    <property type="match status" value="2"/>
</dbReference>
<keyword evidence="2" id="KW-0596">Phosphopantetheine</keyword>
<dbReference type="Pfam" id="PF00501">
    <property type="entry name" value="AMP-binding"/>
    <property type="match status" value="7"/>
</dbReference>
<sequence>MKVEVSGLNSFPLSRAQQALWLAQQVNPSTPFVVAQYVELRGFIDVSALVEATDRGCREIESALVRLVETDAAPHQVVDLSIPDALGYVDLRGSKNPIEAAHQWMTLSYSRPIDMSVDRLISATLLHVSENHYFWYSHAHHLVLDGHGAMTLMNRVAQRYTHLVENTEVPPLHALGLHELYQLDASYRSSSRFETDRQYWAQLVDGMPEPVRLTERRAAPSMPQRMLTRTMDADLATRITTVAKLWETSEVPVIAGAYAVYLARMAGVTEVTLSLPISGRTTAAMRRSGGMLANIVPMRVSVDPELTAAQLVNQLSTQLTGALRHQRFRYEDMAGPGSRGGTRDSAGPAVNIMMFHNTIRLGDVVGEFHVLTSGPIDDLFFSIYPAVAGADIRLGFEANPGVYSEQDLELHHQQFVQVLTELVDAPADLPVGSLGVLTADDYAMLLPSRGLPAISPQTLDAVLSEGSGGAGTPAVRAGGATITYGELRSRSAFLCNKLIDRSVGAGDVVAIIAPRSAESVVAFRAVIRSGAAFMFVDPDYPAERIEFMLADAGVSVVVAPRSWSAPTGITHVDINTDHYDDADQHETPVLRAAAIDDVAYIVYTSGSAGQPKGVAVTHRAATSLLRAHSRNLVVDASARVAHFVSPAFDVAVLELLLAHGTGATAVVVPPGLIGGADLADYLRAERVTHFLSTPAVASSMDPSGLPDLRMLNVGGESPSPDLIERWSPYVGVVNSYGPTESSVTAFMSEPLDPAQRPPIGRPIDGVSAVVLDARLQPSAIGATGELYVMGPGLARGYVRRAGLTAEKFVAAPYGDPSSRMYRTGDLVRWSAERQLEFVGRADHQVKIRGVRVELGEVEAALTSVSGVASALAVARDGEIAAYVVLTADEGPESTDTPIVTETSFVTEHLANVLPAAMIPSSVTVVSAWPTTVNGKIDRDALPAPHREADVALQPVDHHEALVAAVMADVLGVASLGTDADFFASGGNSLAAVYVANRLSEALRIRVGVRDVFEASTPTGLAQHLRRSAAGSGLPVPVVVPADIVVEPSLAQQRIWLLSRLAPESSAYNVSFEVTLGGGLDIGALEQAFADVQHRHRVLRTTYPIGTAGTAVQVLSESATSLLQVGADEYAAAAADAARRGFDVAAELPLRLVLASFGEHDHRLTVVAHHIAVDGLSFGAVVGDLVRAYDDRVRGAQPNWPAQALDYRDYSVWQRAALGDPDQPGSLAHGQLAFWENTLGSLPTHVDLPTDRRRAIGTEPPAATIAFDIPADLHGQLTAIAREHNATTFMALHAVLAVLLHKITGAEDFAIGSPTSGRAHPAFDSTVGMFAGTVALRTATKPGDTFAAFLEQVRDVDLAAMSHADVPFDWVVDRVAPNRGLNRNPLFRVVLALDAFGTEAEMALGSATAHGVGRTPDHARFDIEMAVREERLPDGSPGGIVGSLTYAADIFDAETVAGWMDRLLRVCEAVTARPDITLRGVDILSSGEREALTPVVSEPAHSAHSLAELFLAQVVTRGDEVAVGVGGDSLTYSELEHRSAVLAGALIERGVRVGDRVAVALPRSAEFVIAVLAVVRSGGVYVPLDLDYPDARVEYLLGDAAPTHVLCAESAVPRLMNFGRELIDVAAVGDPDLARRRAVVPAQDAYLIYTSGSTGTPKGVVVSHANVMALLAATEKILDVGAADVWTMFHSGAFDFSVWEMWGALTTGGRLVPVDAYVARSTPQFAQLLVDEGVTVLNQTPSAFQALAAITQSTELPVRLLIFGGEALDVGSVRGWLDSHREIRAVNMFGITETTVHVTTFDLSGAGDDDSVIGTALPGLRTYVLDSSLRPVPEGTVGELYVAGPQVSAGYFGKPALSATRFVPEPAVAGSVMYRSGDRVRMYRGALRYIGRADSQVELRGYRIEPGEIEAALLRRPEISAAAVVLRELPTGPALVAYIAPDIDDADAVVSDLRNQLPAHLVPTLIVPLPALPITAHGKLDRAGLPEPASRPTHGRPPRDPMEETVAAVFAELLHLETVDVTRSFFDQGGNSLIATRLSTRLSAVFDTDIDVREVFERPTVSELAAGISARIGSGRRRIALEPAGSDAELILSPAQHRMWILNQFDTTAAGYNIPVILRLDGNVDAKTLRKAAVDVVERHATLRTVYPVGVDGVRQVVLEAELVTPALEPVTIGSESVMDRVAELVGSSFDVTVDPPVRGELFRLDEGSHVLALVIHHIAADAWSMDALIRDTVTAYTAHAKGVAPSWQPLPVRYTDYSVWQRDSGVPDHVAEYWLENLAGLPDQVTLPLDHPRPLTPSGLGRSHQVELGDSLRGLLDTLARSHNATTFMVMHAALAALVSRYSASADVPIGTVVAGRSDPKLDDLVGMFAGTLVLRTTIDRTASFAELLGHVHQQDLAAYTHADMPFETLVEQLNPARSPSHHPLFQIALSFQAPRPTSWELPGLTLTPMVAEFEHANFDLQLNVTDAADDHPMRLEFAYNADLFDADTVTRFAERYVRLLEQVSADPSVILGRIDLLDSGERATLVPASGVDTSATTTLASMLTRGVRTAPDALAVTGNGDTLTYRELDRRSDVAAADLRADGAGPERVIPWTADRTVDSIVRLWAIAKTGAAPALIDPAQPASRTLDALSAVLSPDLGAVATETIPSGAAAYVVFTSGTSGAPKAVVVTHEGLGALDADLAARYRASTGSRVLHRGAPGFDMTLLEVLIAGSSSATLVLASDAEFAGPALTDLLRREQITHLCITPTVMATVEDNDLPHLEMVMLGGERLTADIVERWSPGRRVVNGYGPAEATMYTVATEPLIANGRDIPIGYPVAGVDAFVLDNFLEPVPPGVAGELYLAGAALARGYAGHPEWTAERFVATAGGARMYRTGDLVMWKNTGSGHRLHYLGRNDAQLKVNGVRIEPAEIEAAIAAITEVDFCATVLRTSTADTPMLVTYVRPKRGVQLDGDDLRRRLADALPSYMVPGAVVVFHGDPPVVNGKLDVRALPTPRVSAMPFEPPRTATERAVADVFASVLGTDHIGRGTHFFDHGGNSLLATRVTSQVGNTLARNISLRLLFAHPTVAELAAALEQEPDSDRGVADIVAGPRPAEIPLSRNQQRMWVLNTLDATSSAYNLPVAVDLRGELDGAALQLALGDVLNRHEILRTVYPQRPPVQQILADAELTLESRSATEDSLDADLHAFASQGFDVSTQLPIRAALFTLAPEHHVLAVNVHHIAADGGSLVPIVHDVLVAYSSRRAGSAPQWQPLPVQYADYAVWEQASETVAISHWQTELEDVTSVAPLTPDRRLVSTPWTADRVEFSLDAHTTSATADLAGRAQATPFMVFHAALAAVLSRLSGSSDVVIATAVDGRRSPALDNLIGMFVDTVPLRAQILRDTTMLQLVEQVRDRDLAAFEHSDVPVEALTSMLGGRMPQVALALQNFTIPDVDIAGLAVSATEIETGAAKFEMQVSLTERPDGHTDGLVVYAREFFDAATAQSVADLFVDVVQRALANPSVVASEASTISAPGWVATPVDSSRTLSEIFTRTAAAFPDNVALRDGTEMLTYRELDDASNELARELVAAGAGPGAVLEISAVRSIDYVIRLWAITKSGAAFAPIDPDFPDARLRRLRSVLHSVSPVPGTQNPDAVAYVIHTSGSTGNPKAVAVTHRGLGPLTDEAVARYRVTPDSVVLQGYNPSFDAAVLEMLLAFGSGAALVVAPPDVYGGRDLEKFVAEHRITHLLSTPGVLDTMDPAALPLLDVVAVGGDVLSPATAHAWSTGARMLNAYGPTEASVVATLADIDSDTGIGEPITGTGAEVLDGALRPVPFGGVGELYVNGPGLAMGYLGDPAATATSFVAAAGGRRRYRSGDLVHRTASGALGFVGRSDRQVKVRGVRIELAEIETAARLLPGVSAVSALLIGDVITAFVVGEETSEDALRHEMAAQLPGYLVPGRIVMLDALPLTRNGKVDVSALHAHLGESTPHAWPLTATEELVTAVMSHHAGSTVSVSHNFFESGGDSLSATVVAGRLASVFGRDVSVGAVFENPSPRALARWIDAAEDVVVRPPLTSRAAESRVPLAPAQQRMWLSSQLGPASSAYNLVFAVAIGPDIEVDALAEAISDVVARHSILRTVFPADSVGPHQVVADVAAVDLVPVLVGDLYEGAAHFASAPFQLEHQPPMRVQLTVDGAGARALVVVVHHIALDGGSTGIVLTDFAAALSARGAGHQPDWRPLPVDYQDYSIWMRGVLGDKNDPTSLAHRQLDYWTTVLRGVDGVLPLPTDHPRPAAPTQQGSVVSAAVDGDLYAGLTALAHSQGVTVFMLLHSVIAVLLARESATDDVVVGTAVSLRNDPDLQSMVGMMVGTVALRTNIRPGDQFSDILDQVRRVDLGAMDNADVSFDDVVARIAPPRTANEHPLFTVMLAYQRAQELPSVPGIEPLRLTGEAPVAADYDLTWDLTDTGVGVRLRLLYATDLFEQSTAELFAARFMRILGEVVAHPQSVVGDIDVLGDRANQPQRSRGDIAPLTLAALIGNVLAEAPEAIALEADGRVWTYRELFHQSTYWAQELVDRGIGPDDVVAVATGRGHLWVVALWAVTRAGAAWVSVDPDQPRERLEAMVADSGVTLGLCVAGTRSLSSSLTWIPMSDRTATTSLTGGRAAHPDNLAYVIYTSGSTGTPKGVAVSHRGLANVCATHLEMFETGTAMRVLQLASPTFDASVLEFMIAPAALGTLVLAPEYVFAGAELTEFIVSHAITHLIATPTVLSTLDPNEIPSLTVESAGEMLSVDLAAQWSPRHRIFNGYGPSETTIAAATSAQISGGDTAIGTPVHGASTLVLDSRLHPVPDGVTGELYIAGHNLARGYIHAPERTALRFVADPNRPGARMYRTGDLVRRRRNDGALEFVSRNDDQVKIRGIRVEPAEVDAGLRQHPAVTFAVTVVVDGELASYVTLEDASVDSSGLRKFASATLPSHLVPATVTVIDAVPVLPSGKVDKVALPAPDHRVSGVIEPPETELEECIAQAFAHNTSAHTVGRFDNFFELGGTSMGAVDVASTLRTRLDRDVQVQWIFTDPTVAELAERIEAGGKTDPMDTIVLLGGDPLDQRPPLFCVHPVSGLAWCYAGVAQHLGGRRVYGVQATGAGELPGTLNALAERYVDAVRIVQPDGAYHLLGWSLGGTVAQEMAVALEDSGASVGSVVMLDTLPPERIPAIQSAPTAGELFAELGLTELEAPRVDLTFAQAADEIRTRAHLEFVTAELLEAASERVEKLARMASDHEPRLFLGVVDFVVAQRDVHRHRDLVERWSDRVAIIREHSVDATHAEMMAPSVLSQIFDLVRYGEDSDVT</sequence>
<dbReference type="PROSITE" id="PS00455">
    <property type="entry name" value="AMP_BINDING"/>
    <property type="match status" value="4"/>
</dbReference>
<dbReference type="SMART" id="SM00824">
    <property type="entry name" value="PKS_TE"/>
    <property type="match status" value="1"/>
</dbReference>
<dbReference type="EMBL" id="JAWLKB010000003">
    <property type="protein sequence ID" value="MDV6266532.1"/>
    <property type="molecule type" value="Genomic_DNA"/>
</dbReference>
<dbReference type="SUPFAM" id="SSF47336">
    <property type="entry name" value="ACP-like"/>
    <property type="match status" value="5"/>
</dbReference>
<name>A0ABU4BQM7_RHOGO</name>
<dbReference type="InterPro" id="IPR023213">
    <property type="entry name" value="CAT-like_dom_sf"/>
</dbReference>
<dbReference type="InterPro" id="IPR045851">
    <property type="entry name" value="AMP-bd_C_sf"/>
</dbReference>
<feature type="region of interest" description="Disordered" evidence="4">
    <location>
        <begin position="1979"/>
        <end position="2000"/>
    </location>
</feature>
<dbReference type="PANTHER" id="PTHR45527">
    <property type="entry name" value="NONRIBOSOMAL PEPTIDE SYNTHETASE"/>
    <property type="match status" value="1"/>
</dbReference>
<feature type="domain" description="Carrier" evidence="5">
    <location>
        <begin position="3972"/>
        <end position="4047"/>
    </location>
</feature>
<dbReference type="Gene3D" id="3.40.50.12780">
    <property type="entry name" value="N-terminal domain of ligase-like"/>
    <property type="match status" value="3"/>
</dbReference>
<dbReference type="InterPro" id="IPR029058">
    <property type="entry name" value="AB_hydrolase_fold"/>
</dbReference>
<dbReference type="Proteomes" id="UP001185927">
    <property type="component" value="Unassembled WGS sequence"/>
</dbReference>
<dbReference type="Pfam" id="PF00975">
    <property type="entry name" value="Thioesterase"/>
    <property type="match status" value="1"/>
</dbReference>
<dbReference type="NCBIfam" id="TIGR01733">
    <property type="entry name" value="AA-adenyl-dom"/>
    <property type="match status" value="3"/>
</dbReference>
<dbReference type="Pfam" id="PF13193">
    <property type="entry name" value="AMP-binding_C"/>
    <property type="match status" value="3"/>
</dbReference>
<dbReference type="RefSeq" id="WP_317540972.1">
    <property type="nucleotide sequence ID" value="NZ_JAWLKB010000003.1"/>
</dbReference>
<dbReference type="Gene3D" id="3.30.300.30">
    <property type="match status" value="5"/>
</dbReference>
<dbReference type="InterPro" id="IPR020806">
    <property type="entry name" value="PKS_PP-bd"/>
</dbReference>
<dbReference type="Pfam" id="PF00550">
    <property type="entry name" value="PP-binding"/>
    <property type="match status" value="5"/>
</dbReference>
<feature type="domain" description="Carrier" evidence="5">
    <location>
        <begin position="953"/>
        <end position="1028"/>
    </location>
</feature>
<evidence type="ECO:0000259" key="5">
    <source>
        <dbReference type="PROSITE" id="PS50075"/>
    </source>
</evidence>
<dbReference type="InterPro" id="IPR009081">
    <property type="entry name" value="PP-bd_ACP"/>
</dbReference>
<dbReference type="InterPro" id="IPR036736">
    <property type="entry name" value="ACP-like_sf"/>
</dbReference>
<dbReference type="InterPro" id="IPR020802">
    <property type="entry name" value="TesA-like"/>
</dbReference>
<dbReference type="InterPro" id="IPR000873">
    <property type="entry name" value="AMP-dep_synth/lig_dom"/>
</dbReference>
<comment type="caution">
    <text evidence="6">The sequence shown here is derived from an EMBL/GenBank/DDBJ whole genome shotgun (WGS) entry which is preliminary data.</text>
</comment>
<dbReference type="InterPro" id="IPR042099">
    <property type="entry name" value="ANL_N_sf"/>
</dbReference>
<accession>A0ABU4BQM7</accession>
<dbReference type="PROSITE" id="PS50075">
    <property type="entry name" value="CARRIER"/>
    <property type="match status" value="5"/>
</dbReference>
<protein>
    <submittedName>
        <fullName evidence="6">Amino acid adenylation domain-containing protein</fullName>
    </submittedName>
</protein>
<dbReference type="InterPro" id="IPR001031">
    <property type="entry name" value="Thioesterase"/>
</dbReference>
<gene>
    <name evidence="6" type="ORF">R3Q16_07940</name>
</gene>
<dbReference type="PANTHER" id="PTHR45527:SF1">
    <property type="entry name" value="FATTY ACID SYNTHASE"/>
    <property type="match status" value="1"/>
</dbReference>
<feature type="domain" description="Carrier" evidence="5">
    <location>
        <begin position="3004"/>
        <end position="3079"/>
    </location>
</feature>
<proteinExistence type="predicted"/>
<evidence type="ECO:0000256" key="2">
    <source>
        <dbReference type="ARBA" id="ARBA00022450"/>
    </source>
</evidence>
<reference evidence="6 7" key="1">
    <citation type="submission" date="2023-10" db="EMBL/GenBank/DDBJ databases">
        <title>Development of a sustainable strategy for remediation of hydrocarbon-contaminated territories based on the waste exchange concept.</title>
        <authorList>
            <person name="Krivoruchko A."/>
        </authorList>
    </citation>
    <scope>NUCLEOTIDE SEQUENCE [LARGE SCALE GENOMIC DNA]</scope>
    <source>
        <strain evidence="6 7">IEGM 1203</strain>
    </source>
</reference>
<dbReference type="InterPro" id="IPR025110">
    <property type="entry name" value="AMP-bd_C"/>
</dbReference>
<dbReference type="Gene3D" id="3.30.559.30">
    <property type="entry name" value="Nonribosomal peptide synthetase, condensation domain"/>
    <property type="match status" value="5"/>
</dbReference>
<evidence type="ECO:0000256" key="3">
    <source>
        <dbReference type="ARBA" id="ARBA00022553"/>
    </source>
</evidence>
<dbReference type="SUPFAM" id="SSF52777">
    <property type="entry name" value="CoA-dependent acyltransferases"/>
    <property type="match status" value="10"/>
</dbReference>
<dbReference type="InterPro" id="IPR001242">
    <property type="entry name" value="Condensation_dom"/>
</dbReference>